<evidence type="ECO:0000313" key="4">
    <source>
        <dbReference type="EMBL" id="OCF62149.1"/>
    </source>
</evidence>
<evidence type="ECO:0000256" key="2">
    <source>
        <dbReference type="ARBA" id="ARBA00023128"/>
    </source>
</evidence>
<comment type="subcellular location">
    <subcellularLocation>
        <location evidence="1">Mitochondrion</location>
    </subcellularLocation>
</comment>
<dbReference type="PANTHER" id="PTHR28133">
    <property type="entry name" value="REQUIRED FOR RESPIRATORY GROWTH PROTEIN 7, MITOCHONDRIAL"/>
    <property type="match status" value="1"/>
</dbReference>
<dbReference type="GO" id="GO:0005739">
    <property type="term" value="C:mitochondrion"/>
    <property type="evidence" value="ECO:0007669"/>
    <property type="project" value="UniProtKB-SubCell"/>
</dbReference>
<reference evidence="5" key="2">
    <citation type="submission" date="2013-12" db="EMBL/GenBank/DDBJ databases">
        <title>Evolution of pathogenesis and genome organization in the Tremellales.</title>
        <authorList>
            <person name="Cuomo C."/>
            <person name="Litvintseva A."/>
            <person name="Heitman J."/>
            <person name="Chen Y."/>
            <person name="Sun S."/>
            <person name="Springer D."/>
            <person name="Dromer F."/>
            <person name="Young S."/>
            <person name="Zeng Q."/>
            <person name="Chapman S."/>
            <person name="Gujja S."/>
            <person name="Saif S."/>
            <person name="Birren B."/>
        </authorList>
    </citation>
    <scope>NUCLEOTIDE SEQUENCE [LARGE SCALE GENOMIC DNA]</scope>
    <source>
        <strain evidence="5">CBS 10435</strain>
    </source>
</reference>
<name>A0A1B9J322_9TREE</name>
<accession>A0A1B9J322</accession>
<dbReference type="InterPro" id="IPR018828">
    <property type="entry name" value="RRG7"/>
</dbReference>
<reference evidence="4 5" key="1">
    <citation type="submission" date="2013-07" db="EMBL/GenBank/DDBJ databases">
        <title>The Genome Sequence of Kwoniella mangroviensis CBS10435.</title>
        <authorList>
            <consortium name="The Broad Institute Genome Sequencing Platform"/>
            <person name="Cuomo C."/>
            <person name="Litvintseva A."/>
            <person name="Chen Y."/>
            <person name="Heitman J."/>
            <person name="Sun S."/>
            <person name="Springer D."/>
            <person name="Dromer F."/>
            <person name="Young S.K."/>
            <person name="Zeng Q."/>
            <person name="Gargeya S."/>
            <person name="Fitzgerald M."/>
            <person name="Abouelleil A."/>
            <person name="Alvarado L."/>
            <person name="Berlin A.M."/>
            <person name="Chapman S.B."/>
            <person name="Dewar J."/>
            <person name="Goldberg J."/>
            <person name="Griggs A."/>
            <person name="Gujja S."/>
            <person name="Hansen M."/>
            <person name="Howarth C."/>
            <person name="Imamovic A."/>
            <person name="Larimer J."/>
            <person name="McCowan C."/>
            <person name="Murphy C."/>
            <person name="Pearson M."/>
            <person name="Priest M."/>
            <person name="Roberts A."/>
            <person name="Saif S."/>
            <person name="Shea T."/>
            <person name="Sykes S."/>
            <person name="Wortman J."/>
            <person name="Nusbaum C."/>
            <person name="Birren B."/>
        </authorList>
    </citation>
    <scope>NUCLEOTIDE SEQUENCE [LARGE SCALE GENOMIC DNA]</scope>
    <source>
        <strain evidence="4 5">CBS 10435</strain>
    </source>
</reference>
<keyword evidence="2" id="KW-0496">Mitochondrion</keyword>
<evidence type="ECO:0008006" key="6">
    <source>
        <dbReference type="Google" id="ProtNLM"/>
    </source>
</evidence>
<dbReference type="EMBL" id="KI669459">
    <property type="protein sequence ID" value="OCF62149.1"/>
    <property type="molecule type" value="Genomic_DNA"/>
</dbReference>
<organism evidence="4 5">
    <name type="scientific">Kwoniella mangroviensis CBS 10435</name>
    <dbReference type="NCBI Taxonomy" id="1331196"/>
    <lineage>
        <taxon>Eukaryota</taxon>
        <taxon>Fungi</taxon>
        <taxon>Dikarya</taxon>
        <taxon>Basidiomycota</taxon>
        <taxon>Agaricomycotina</taxon>
        <taxon>Tremellomycetes</taxon>
        <taxon>Tremellales</taxon>
        <taxon>Cryptococcaceae</taxon>
        <taxon>Kwoniella</taxon>
    </lineage>
</organism>
<dbReference type="Proteomes" id="UP000092583">
    <property type="component" value="Unassembled WGS sequence"/>
</dbReference>
<dbReference type="Pfam" id="PF10356">
    <property type="entry name" value="RRG7"/>
    <property type="match status" value="1"/>
</dbReference>
<evidence type="ECO:0000256" key="1">
    <source>
        <dbReference type="ARBA" id="ARBA00004173"/>
    </source>
</evidence>
<gene>
    <name evidence="4" type="ORF">L486_01816</name>
</gene>
<dbReference type="PANTHER" id="PTHR28133:SF1">
    <property type="entry name" value="REQUIRED FOR RESPIRATORY GROWTH PROTEIN 7, MITOCHONDRIAL"/>
    <property type="match status" value="1"/>
</dbReference>
<protein>
    <recommendedName>
        <fullName evidence="6">Required for respiratory growth protein 7, mitochondrial</fullName>
    </recommendedName>
</protein>
<keyword evidence="5" id="KW-1185">Reference proteome</keyword>
<feature type="compositionally biased region" description="Low complexity" evidence="3">
    <location>
        <begin position="110"/>
        <end position="126"/>
    </location>
</feature>
<feature type="region of interest" description="Disordered" evidence="3">
    <location>
        <begin position="110"/>
        <end position="133"/>
    </location>
</feature>
<evidence type="ECO:0000313" key="5">
    <source>
        <dbReference type="Proteomes" id="UP000092583"/>
    </source>
</evidence>
<sequence length="241" mass="26534">MTIFPKLRGRTTLDVGTSFEKHALRYLNDQLHMDLRRVGGAGDGGIDLRGWWWLPRSTLKKTAPLVEDVRRVRVIAQCKAEKKSLGPRNVRELEGVMGNLRYRSHTFSSSSLSLSSSSSTSDNPLNPDEDPNDIAILISQSGFTKSTMIYSTSSNIPLMLIHLPGGQPASQSQSDQEAAEGSLEEGEIEVKSLWWNKALSEGVLGNEIELRRSIGPKGVGVGLWMGGEKVGRCEPKEERSE</sequence>
<evidence type="ECO:0000256" key="3">
    <source>
        <dbReference type="SAM" id="MobiDB-lite"/>
    </source>
</evidence>
<dbReference type="OrthoDB" id="20734at2759"/>
<dbReference type="AlphaFoldDB" id="A0A1B9J322"/>
<proteinExistence type="predicted"/>